<dbReference type="Pfam" id="PF08501">
    <property type="entry name" value="Shikimate_dh_N"/>
    <property type="match status" value="1"/>
</dbReference>
<dbReference type="RefSeq" id="WP_169160689.1">
    <property type="nucleotide sequence ID" value="NZ_JABBFW010000007.1"/>
</dbReference>
<dbReference type="PANTHER" id="PTHR21089">
    <property type="entry name" value="SHIKIMATE DEHYDROGENASE"/>
    <property type="match status" value="1"/>
</dbReference>
<evidence type="ECO:0000313" key="6">
    <source>
        <dbReference type="Proteomes" id="UP000574067"/>
    </source>
</evidence>
<evidence type="ECO:0000256" key="1">
    <source>
        <dbReference type="ARBA" id="ARBA00004871"/>
    </source>
</evidence>
<dbReference type="GO" id="GO:0050661">
    <property type="term" value="F:NADP binding"/>
    <property type="evidence" value="ECO:0007669"/>
    <property type="project" value="TreeGrafter"/>
</dbReference>
<comment type="pathway">
    <text evidence="1">Metabolic intermediate biosynthesis; chorismate biosynthesis; chorismate from D-erythrose 4-phosphate and phosphoenolpyruvate: step 4/7.</text>
</comment>
<reference evidence="5 6" key="1">
    <citation type="submission" date="2020-04" db="EMBL/GenBank/DDBJ databases">
        <title>Azohydromonas sp. isolated from soil.</title>
        <authorList>
            <person name="Dahal R.H."/>
        </authorList>
    </citation>
    <scope>NUCLEOTIDE SEQUENCE [LARGE SCALE GENOMIC DNA]</scope>
    <source>
        <strain evidence="5 6">G-1-1-14</strain>
    </source>
</reference>
<dbReference type="GO" id="GO:0019632">
    <property type="term" value="P:shikimate metabolic process"/>
    <property type="evidence" value="ECO:0007669"/>
    <property type="project" value="TreeGrafter"/>
</dbReference>
<evidence type="ECO:0000256" key="3">
    <source>
        <dbReference type="ARBA" id="ARBA00023141"/>
    </source>
</evidence>
<dbReference type="SUPFAM" id="SSF53223">
    <property type="entry name" value="Aminoacid dehydrogenase-like, N-terminal domain"/>
    <property type="match status" value="1"/>
</dbReference>
<gene>
    <name evidence="5" type="ORF">HHL10_12475</name>
</gene>
<keyword evidence="6" id="KW-1185">Reference proteome</keyword>
<dbReference type="AlphaFoldDB" id="A0A848F6R0"/>
<keyword evidence="2" id="KW-0560">Oxidoreductase</keyword>
<evidence type="ECO:0000313" key="5">
    <source>
        <dbReference type="EMBL" id="NML15787.1"/>
    </source>
</evidence>
<name>A0A848F6R0_9BURK</name>
<evidence type="ECO:0000256" key="2">
    <source>
        <dbReference type="ARBA" id="ARBA00023002"/>
    </source>
</evidence>
<dbReference type="InterPro" id="IPR022893">
    <property type="entry name" value="Shikimate_DH_fam"/>
</dbReference>
<organism evidence="5 6">
    <name type="scientific">Azohydromonas caseinilytica</name>
    <dbReference type="NCBI Taxonomy" id="2728836"/>
    <lineage>
        <taxon>Bacteria</taxon>
        <taxon>Pseudomonadati</taxon>
        <taxon>Pseudomonadota</taxon>
        <taxon>Betaproteobacteria</taxon>
        <taxon>Burkholderiales</taxon>
        <taxon>Sphaerotilaceae</taxon>
        <taxon>Azohydromonas</taxon>
    </lineage>
</organism>
<dbReference type="PANTHER" id="PTHR21089:SF1">
    <property type="entry name" value="BIFUNCTIONAL 3-DEHYDROQUINATE DEHYDRATASE_SHIKIMATE DEHYDROGENASE, CHLOROPLASTIC"/>
    <property type="match status" value="1"/>
</dbReference>
<accession>A0A848F6R0</accession>
<evidence type="ECO:0000259" key="4">
    <source>
        <dbReference type="Pfam" id="PF08501"/>
    </source>
</evidence>
<dbReference type="Gene3D" id="3.40.50.10860">
    <property type="entry name" value="Leucine Dehydrogenase, chain A, domain 1"/>
    <property type="match status" value="1"/>
</dbReference>
<dbReference type="GO" id="GO:0004764">
    <property type="term" value="F:shikimate 3-dehydrogenase (NADP+) activity"/>
    <property type="evidence" value="ECO:0007669"/>
    <property type="project" value="InterPro"/>
</dbReference>
<dbReference type="InterPro" id="IPR046346">
    <property type="entry name" value="Aminoacid_DH-like_N_sf"/>
</dbReference>
<dbReference type="SUPFAM" id="SSF51735">
    <property type="entry name" value="NAD(P)-binding Rossmann-fold domains"/>
    <property type="match status" value="1"/>
</dbReference>
<proteinExistence type="predicted"/>
<dbReference type="GO" id="GO:0005829">
    <property type="term" value="C:cytosol"/>
    <property type="evidence" value="ECO:0007669"/>
    <property type="project" value="TreeGrafter"/>
</dbReference>
<dbReference type="Proteomes" id="UP000574067">
    <property type="component" value="Unassembled WGS sequence"/>
</dbReference>
<dbReference type="GO" id="GO:0009073">
    <property type="term" value="P:aromatic amino acid family biosynthetic process"/>
    <property type="evidence" value="ECO:0007669"/>
    <property type="project" value="UniProtKB-KW"/>
</dbReference>
<keyword evidence="3" id="KW-0057">Aromatic amino acid biosynthesis</keyword>
<dbReference type="GO" id="GO:0009423">
    <property type="term" value="P:chorismate biosynthetic process"/>
    <property type="evidence" value="ECO:0007669"/>
    <property type="project" value="TreeGrafter"/>
</dbReference>
<dbReference type="InterPro" id="IPR013708">
    <property type="entry name" value="Shikimate_DH-bd_N"/>
</dbReference>
<dbReference type="EMBL" id="JABBFW010000007">
    <property type="protein sequence ID" value="NML15787.1"/>
    <property type="molecule type" value="Genomic_DNA"/>
</dbReference>
<keyword evidence="3" id="KW-0028">Amino-acid biosynthesis</keyword>
<sequence length="282" mass="29935">MRISGTTRVFMVLGDPVSQVQAPQLFNPLFERHGIDAVLVPAQVARAELPAFCRAVLAAGNIDGLWLTIPHKPLVLPLLERWDRHAETAQAVNAVRRNADGGLEGALFDGRGFCKALRHFGFEPRGRRALLVGTGGAGAAIATALLDEGLELLALNDLGDRAAQLTRLLAAQDGGTRVVAADNDPAGFDLVVNATPLGLRADDPLPFDPARLKADATVVDILMKPQGTPLLRACAERGIKAHPGFEMLVQQVPDYLDFFGLSDAAHAVRADLSSVRALVGAL</sequence>
<protein>
    <submittedName>
        <fullName evidence="5">Shikimate dehydrogenase</fullName>
    </submittedName>
</protein>
<comment type="caution">
    <text evidence="5">The sequence shown here is derived from an EMBL/GenBank/DDBJ whole genome shotgun (WGS) entry which is preliminary data.</text>
</comment>
<dbReference type="InterPro" id="IPR036291">
    <property type="entry name" value="NAD(P)-bd_dom_sf"/>
</dbReference>
<dbReference type="Gene3D" id="3.40.50.720">
    <property type="entry name" value="NAD(P)-binding Rossmann-like Domain"/>
    <property type="match status" value="1"/>
</dbReference>
<feature type="domain" description="Shikimate dehydrogenase substrate binding N-terminal" evidence="4">
    <location>
        <begin position="12"/>
        <end position="95"/>
    </location>
</feature>